<proteinExistence type="predicted"/>
<dbReference type="InterPro" id="IPR036249">
    <property type="entry name" value="Thioredoxin-like_sf"/>
</dbReference>
<feature type="compositionally biased region" description="Basic and acidic residues" evidence="1">
    <location>
        <begin position="16"/>
        <end position="25"/>
    </location>
</feature>
<evidence type="ECO:0008006" key="3">
    <source>
        <dbReference type="Google" id="ProtNLM"/>
    </source>
</evidence>
<organism evidence="2">
    <name type="scientific">Rhodosorus marinus</name>
    <dbReference type="NCBI Taxonomy" id="101924"/>
    <lineage>
        <taxon>Eukaryota</taxon>
        <taxon>Rhodophyta</taxon>
        <taxon>Stylonematophyceae</taxon>
        <taxon>Stylonematales</taxon>
        <taxon>Stylonemataceae</taxon>
        <taxon>Rhodosorus</taxon>
    </lineage>
</organism>
<protein>
    <recommendedName>
        <fullName evidence="3">Thioredoxin domain-containing protein</fullName>
    </recommendedName>
</protein>
<gene>
    <name evidence="2" type="ORF">RMAR0315_LOCUS4508</name>
</gene>
<name>A0A7S0BI33_9RHOD</name>
<dbReference type="EMBL" id="HBEK01008274">
    <property type="protein sequence ID" value="CAD8394523.1"/>
    <property type="molecule type" value="Transcribed_RNA"/>
</dbReference>
<feature type="region of interest" description="Disordered" evidence="1">
    <location>
        <begin position="1"/>
        <end position="25"/>
    </location>
</feature>
<reference evidence="2" key="1">
    <citation type="submission" date="2021-01" db="EMBL/GenBank/DDBJ databases">
        <authorList>
            <person name="Corre E."/>
            <person name="Pelletier E."/>
            <person name="Niang G."/>
            <person name="Scheremetjew M."/>
            <person name="Finn R."/>
            <person name="Kale V."/>
            <person name="Holt S."/>
            <person name="Cochrane G."/>
            <person name="Meng A."/>
            <person name="Brown T."/>
            <person name="Cohen L."/>
        </authorList>
    </citation>
    <scope>NUCLEOTIDE SEQUENCE</scope>
    <source>
        <strain evidence="2">UTEX LB 2760</strain>
    </source>
</reference>
<dbReference type="SUPFAM" id="SSF52833">
    <property type="entry name" value="Thioredoxin-like"/>
    <property type="match status" value="1"/>
</dbReference>
<evidence type="ECO:0000313" key="2">
    <source>
        <dbReference type="EMBL" id="CAD8394523.1"/>
    </source>
</evidence>
<dbReference type="Gene3D" id="3.40.30.10">
    <property type="entry name" value="Glutaredoxin"/>
    <property type="match status" value="1"/>
</dbReference>
<sequence>MSGFVNSIRVSGNGSRRGERVVSSRSRREVVSAVIAVPSTEEKVWRRSDEPLFPLRTEEDFNAVVDSSKVEDKVVVAVLKRGDVSSDIVESQLKNYAKEFANLSFYAVDEENVPSEFAGRTRAPRLMIFSRGQAIEDKRYRMSRARTLRDDLKAHAA</sequence>
<evidence type="ECO:0000256" key="1">
    <source>
        <dbReference type="SAM" id="MobiDB-lite"/>
    </source>
</evidence>
<accession>A0A7S0BI33</accession>
<dbReference type="AlphaFoldDB" id="A0A7S0BI33"/>